<feature type="transmembrane region" description="Helical" evidence="6">
    <location>
        <begin position="336"/>
        <end position="354"/>
    </location>
</feature>
<keyword evidence="5 6" id="KW-0472">Membrane</keyword>
<feature type="transmembrane region" description="Helical" evidence="6">
    <location>
        <begin position="374"/>
        <end position="392"/>
    </location>
</feature>
<evidence type="ECO:0000256" key="5">
    <source>
        <dbReference type="ARBA" id="ARBA00023136"/>
    </source>
</evidence>
<keyword evidence="2" id="KW-1003">Cell membrane</keyword>
<dbReference type="AlphaFoldDB" id="A0A518GRY4"/>
<feature type="transmembrane region" description="Helical" evidence="6">
    <location>
        <begin position="53"/>
        <end position="78"/>
    </location>
</feature>
<evidence type="ECO:0000256" key="1">
    <source>
        <dbReference type="ARBA" id="ARBA00004651"/>
    </source>
</evidence>
<dbReference type="Pfam" id="PF03739">
    <property type="entry name" value="LptF_LptG"/>
    <property type="match status" value="1"/>
</dbReference>
<organism evidence="7 8">
    <name type="scientific">Planctopirus ephydatiae</name>
    <dbReference type="NCBI Taxonomy" id="2528019"/>
    <lineage>
        <taxon>Bacteria</taxon>
        <taxon>Pseudomonadati</taxon>
        <taxon>Planctomycetota</taxon>
        <taxon>Planctomycetia</taxon>
        <taxon>Planctomycetales</taxon>
        <taxon>Planctomycetaceae</taxon>
        <taxon>Planctopirus</taxon>
    </lineage>
</organism>
<evidence type="ECO:0000313" key="7">
    <source>
        <dbReference type="EMBL" id="QDV31344.1"/>
    </source>
</evidence>
<evidence type="ECO:0000256" key="2">
    <source>
        <dbReference type="ARBA" id="ARBA00022475"/>
    </source>
</evidence>
<accession>A0A518GRY4</accession>
<sequence>MMPLLQRYILVDLLKVFAVSAAGFTLLLVFAGVYVEAKEHGLGPMQILQILPFIIPTLLPFTIPTALLLTVCVVYGRLSGDQEIIAAKAAGIHIISVLWPAFLLGVVLSIFTLVITDQMIPWSMKRIQRTIAMAVEDIFFDVLKAQNQLNLRDQGLSITVMDVRDRTLYMPTFRYMRGNKPVTVQAKEARLRFDLDRDVVVMEFKDGYISLPDDANTRVRFRYDAREFPLPNRSQKAKSRDMTSREILAETRAMATGDATATRQLAIEAALILASGDFDRFGEKEFAVSRYQVDEERNRSMKLTTELHNRISMAFGCFFFVLVGAPFAVYMAKNQFLTSFLFCFVPILVVYYPLSMMAQNLSKVGKVDPSWAVWLPNGALTLGFLYIIRQLARN</sequence>
<feature type="transmembrane region" description="Helical" evidence="6">
    <location>
        <begin position="311"/>
        <end position="329"/>
    </location>
</feature>
<keyword evidence="3 6" id="KW-0812">Transmembrane</keyword>
<dbReference type="OrthoDB" id="238655at2"/>
<proteinExistence type="predicted"/>
<dbReference type="KEGG" id="peh:Spb1_32880"/>
<protein>
    <submittedName>
        <fullName evidence="7">Putative permease YjgP/YjgQ family protein</fullName>
    </submittedName>
</protein>
<comment type="subcellular location">
    <subcellularLocation>
        <location evidence="1">Cell membrane</location>
        <topology evidence="1">Multi-pass membrane protein</topology>
    </subcellularLocation>
</comment>
<evidence type="ECO:0000313" key="8">
    <source>
        <dbReference type="Proteomes" id="UP000315349"/>
    </source>
</evidence>
<dbReference type="Proteomes" id="UP000315349">
    <property type="component" value="Chromosome"/>
</dbReference>
<name>A0A518GRY4_9PLAN</name>
<dbReference type="InterPro" id="IPR005495">
    <property type="entry name" value="LptG/LptF_permease"/>
</dbReference>
<dbReference type="GO" id="GO:0015920">
    <property type="term" value="P:lipopolysaccharide transport"/>
    <property type="evidence" value="ECO:0007669"/>
    <property type="project" value="TreeGrafter"/>
</dbReference>
<dbReference type="PANTHER" id="PTHR33529">
    <property type="entry name" value="SLR0882 PROTEIN-RELATED"/>
    <property type="match status" value="1"/>
</dbReference>
<keyword evidence="8" id="KW-1185">Reference proteome</keyword>
<evidence type="ECO:0000256" key="6">
    <source>
        <dbReference type="SAM" id="Phobius"/>
    </source>
</evidence>
<dbReference type="PANTHER" id="PTHR33529:SF6">
    <property type="entry name" value="YJGP_YJGQ FAMILY PERMEASE"/>
    <property type="match status" value="1"/>
</dbReference>
<evidence type="ECO:0000256" key="3">
    <source>
        <dbReference type="ARBA" id="ARBA00022692"/>
    </source>
</evidence>
<feature type="transmembrane region" description="Helical" evidence="6">
    <location>
        <begin position="90"/>
        <end position="115"/>
    </location>
</feature>
<dbReference type="EMBL" id="CP036299">
    <property type="protein sequence ID" value="QDV31344.1"/>
    <property type="molecule type" value="Genomic_DNA"/>
</dbReference>
<evidence type="ECO:0000256" key="4">
    <source>
        <dbReference type="ARBA" id="ARBA00022989"/>
    </source>
</evidence>
<dbReference type="GO" id="GO:0043190">
    <property type="term" value="C:ATP-binding cassette (ABC) transporter complex"/>
    <property type="evidence" value="ECO:0007669"/>
    <property type="project" value="TreeGrafter"/>
</dbReference>
<keyword evidence="4 6" id="KW-1133">Transmembrane helix</keyword>
<feature type="transmembrane region" description="Helical" evidence="6">
    <location>
        <begin position="12"/>
        <end position="33"/>
    </location>
</feature>
<reference evidence="7 8" key="1">
    <citation type="submission" date="2019-02" db="EMBL/GenBank/DDBJ databases">
        <title>Deep-cultivation of Planctomycetes and their phenomic and genomic characterization uncovers novel biology.</title>
        <authorList>
            <person name="Wiegand S."/>
            <person name="Jogler M."/>
            <person name="Boedeker C."/>
            <person name="Pinto D."/>
            <person name="Vollmers J."/>
            <person name="Rivas-Marin E."/>
            <person name="Kohn T."/>
            <person name="Peeters S.H."/>
            <person name="Heuer A."/>
            <person name="Rast P."/>
            <person name="Oberbeckmann S."/>
            <person name="Bunk B."/>
            <person name="Jeske O."/>
            <person name="Meyerdierks A."/>
            <person name="Storesund J.E."/>
            <person name="Kallscheuer N."/>
            <person name="Luecker S."/>
            <person name="Lage O.M."/>
            <person name="Pohl T."/>
            <person name="Merkel B.J."/>
            <person name="Hornburger P."/>
            <person name="Mueller R.-W."/>
            <person name="Bruemmer F."/>
            <person name="Labrenz M."/>
            <person name="Spormann A.M."/>
            <person name="Op den Camp H."/>
            <person name="Overmann J."/>
            <person name="Amann R."/>
            <person name="Jetten M.S.M."/>
            <person name="Mascher T."/>
            <person name="Medema M.H."/>
            <person name="Devos D.P."/>
            <person name="Kaster A.-K."/>
            <person name="Ovreas L."/>
            <person name="Rohde M."/>
            <person name="Galperin M.Y."/>
            <person name="Jogler C."/>
        </authorList>
    </citation>
    <scope>NUCLEOTIDE SEQUENCE [LARGE SCALE GENOMIC DNA]</scope>
    <source>
        <strain evidence="7 8">Spb1</strain>
    </source>
</reference>
<gene>
    <name evidence="7" type="ORF">Spb1_32880</name>
</gene>